<dbReference type="RefSeq" id="WP_074966246.1">
    <property type="nucleotide sequence ID" value="NZ_CBCRYP010000004.1"/>
</dbReference>
<name>A0A1I2Y850_9RHOB</name>
<dbReference type="AlphaFoldDB" id="A0A1I2Y850"/>
<evidence type="ECO:0000259" key="3">
    <source>
        <dbReference type="Pfam" id="PF13778"/>
    </source>
</evidence>
<dbReference type="Proteomes" id="UP000183635">
    <property type="component" value="Unassembled WGS sequence"/>
</dbReference>
<dbReference type="EMBL" id="FOPU01000003">
    <property type="protein sequence ID" value="SFH21815.1"/>
    <property type="molecule type" value="Genomic_DNA"/>
</dbReference>
<sequence>MKLKRLIFLMVAPLLLAAMGPKPQGEAEGHRPYVRGEVPAARDQGAAAPAGPAAEAPRELTVLPAAEADPAQYLWQARPVVIFADTPADPAFMRQLAELQRDPVPLLVRDVVVITDTDPAVESSWRRQLRPEGFSLVLLDKDGQVKQRKPAPWSVREISRAIDKFPLRQREIGRAALP</sequence>
<evidence type="ECO:0000313" key="4">
    <source>
        <dbReference type="EMBL" id="SFH21815.1"/>
    </source>
</evidence>
<gene>
    <name evidence="4" type="ORF">SAMN04488021_103112</name>
</gene>
<dbReference type="OrthoDB" id="7362103at2"/>
<keyword evidence="1 2" id="KW-0732">Signal</keyword>
<dbReference type="Pfam" id="PF13778">
    <property type="entry name" value="DUF4174"/>
    <property type="match status" value="1"/>
</dbReference>
<accession>A0A1I2Y850</accession>
<reference evidence="4 5" key="1">
    <citation type="submission" date="2016-10" db="EMBL/GenBank/DDBJ databases">
        <authorList>
            <person name="de Groot N.N."/>
        </authorList>
    </citation>
    <scope>NUCLEOTIDE SEQUENCE [LARGE SCALE GENOMIC DNA]</scope>
    <source>
        <strain evidence="4 5">DSM 8537</strain>
    </source>
</reference>
<organism evidence="4 5">
    <name type="scientific">Paracoccus aminovorans</name>
    <dbReference type="NCBI Taxonomy" id="34004"/>
    <lineage>
        <taxon>Bacteria</taxon>
        <taxon>Pseudomonadati</taxon>
        <taxon>Pseudomonadota</taxon>
        <taxon>Alphaproteobacteria</taxon>
        <taxon>Rhodobacterales</taxon>
        <taxon>Paracoccaceae</taxon>
        <taxon>Paracoccus</taxon>
    </lineage>
</organism>
<evidence type="ECO:0000313" key="5">
    <source>
        <dbReference type="Proteomes" id="UP000183635"/>
    </source>
</evidence>
<dbReference type="STRING" id="34004.SAMN04488021_103112"/>
<feature type="chain" id="PRO_5010198546" description="DUF4174 domain-containing protein" evidence="2">
    <location>
        <begin position="18"/>
        <end position="178"/>
    </location>
</feature>
<feature type="domain" description="DUF4174" evidence="3">
    <location>
        <begin position="71"/>
        <end position="171"/>
    </location>
</feature>
<keyword evidence="5" id="KW-1185">Reference proteome</keyword>
<evidence type="ECO:0000256" key="1">
    <source>
        <dbReference type="ARBA" id="ARBA00022729"/>
    </source>
</evidence>
<dbReference type="InterPro" id="IPR025232">
    <property type="entry name" value="DUF4174"/>
</dbReference>
<proteinExistence type="predicted"/>
<protein>
    <recommendedName>
        <fullName evidence="3">DUF4174 domain-containing protein</fullName>
    </recommendedName>
</protein>
<feature type="signal peptide" evidence="2">
    <location>
        <begin position="1"/>
        <end position="17"/>
    </location>
</feature>
<evidence type="ECO:0000256" key="2">
    <source>
        <dbReference type="SAM" id="SignalP"/>
    </source>
</evidence>